<gene>
    <name evidence="1" type="ORF">CPLFYP93_00710</name>
</gene>
<accession>A0A6N2ZUS5</accession>
<dbReference type="RefSeq" id="WP_156559324.1">
    <property type="nucleotide sequence ID" value="NZ_CACRTV010000025.1"/>
</dbReference>
<protein>
    <submittedName>
        <fullName evidence="1">Uncharacterized protein</fullName>
    </submittedName>
</protein>
<evidence type="ECO:0000313" key="1">
    <source>
        <dbReference type="EMBL" id="VYT83279.1"/>
    </source>
</evidence>
<reference evidence="1" key="1">
    <citation type="submission" date="2019-11" db="EMBL/GenBank/DDBJ databases">
        <authorList>
            <person name="Feng L."/>
        </authorList>
    </citation>
    <scope>NUCLEOTIDE SEQUENCE</scope>
    <source>
        <strain evidence="1">CParaputrificumLFYP93</strain>
    </source>
</reference>
<dbReference type="AlphaFoldDB" id="A0A6N2ZUS5"/>
<proteinExistence type="predicted"/>
<dbReference type="EMBL" id="CACRTV010000025">
    <property type="protein sequence ID" value="VYT83279.1"/>
    <property type="molecule type" value="Genomic_DNA"/>
</dbReference>
<sequence>MTLSSSDNDFSEDIDLYKIILSDDFMSKFSKFDSIDDFFNSSNFKITTEEDLKNINIDEFNTYVQKNTKFGSWNDMIETARISFSKYKLGLL</sequence>
<organism evidence="1">
    <name type="scientific">Clostridium paraputrificum</name>
    <dbReference type="NCBI Taxonomy" id="29363"/>
    <lineage>
        <taxon>Bacteria</taxon>
        <taxon>Bacillati</taxon>
        <taxon>Bacillota</taxon>
        <taxon>Clostridia</taxon>
        <taxon>Eubacteriales</taxon>
        <taxon>Clostridiaceae</taxon>
        <taxon>Clostridium</taxon>
    </lineage>
</organism>
<name>A0A6N2ZUS5_9CLOT</name>